<dbReference type="EMBL" id="CP017111">
    <property type="protein sequence ID" value="AOO64072.1"/>
    <property type="molecule type" value="Genomic_DNA"/>
</dbReference>
<dbReference type="FunFam" id="1.10.3660.10:FF:000003">
    <property type="entry name" value="Prephenate dehydrogenase"/>
    <property type="match status" value="1"/>
</dbReference>
<keyword evidence="7" id="KW-0520">NAD</keyword>
<dbReference type="Pfam" id="PF20463">
    <property type="entry name" value="PDH_C"/>
    <property type="match status" value="1"/>
</dbReference>
<evidence type="ECO:0000256" key="7">
    <source>
        <dbReference type="ARBA" id="ARBA00023027"/>
    </source>
</evidence>
<evidence type="ECO:0000259" key="10">
    <source>
        <dbReference type="PROSITE" id="PS51176"/>
    </source>
</evidence>
<dbReference type="NCBIfam" id="NF006307">
    <property type="entry name" value="PRK08507.1"/>
    <property type="match status" value="1"/>
</dbReference>
<dbReference type="FunFam" id="3.40.50.720:FF:000208">
    <property type="entry name" value="Prephenate dehydrogenase"/>
    <property type="match status" value="1"/>
</dbReference>
<dbReference type="AlphaFoldDB" id="A0A1D7TGD5"/>
<comment type="catalytic activity">
    <reaction evidence="9">
        <text>prephenate + NAD(+) = 3-(4-hydroxyphenyl)pyruvate + CO2 + NADH</text>
        <dbReference type="Rhea" id="RHEA:13869"/>
        <dbReference type="ChEBI" id="CHEBI:16526"/>
        <dbReference type="ChEBI" id="CHEBI:29934"/>
        <dbReference type="ChEBI" id="CHEBI:36242"/>
        <dbReference type="ChEBI" id="CHEBI:57540"/>
        <dbReference type="ChEBI" id="CHEBI:57945"/>
        <dbReference type="EC" id="1.3.1.12"/>
    </reaction>
</comment>
<dbReference type="Pfam" id="PF02153">
    <property type="entry name" value="PDH_N"/>
    <property type="match status" value="1"/>
</dbReference>
<keyword evidence="6 11" id="KW-0560">Oxidoreductase</keyword>
<accession>A0A1D7TGD5</accession>
<dbReference type="InterPro" id="IPR003099">
    <property type="entry name" value="Prephen_DH"/>
</dbReference>
<dbReference type="PROSITE" id="PS51176">
    <property type="entry name" value="PDH_ADH"/>
    <property type="match status" value="1"/>
</dbReference>
<name>A0A1D7TGD5_9BACT</name>
<dbReference type="InterPro" id="IPR050812">
    <property type="entry name" value="Preph/Arog_dehydrog"/>
</dbReference>
<evidence type="ECO:0000256" key="8">
    <source>
        <dbReference type="ARBA" id="ARBA00023141"/>
    </source>
</evidence>
<feature type="domain" description="Prephenate/arogenate dehydrogenase" evidence="10">
    <location>
        <begin position="1"/>
        <end position="275"/>
    </location>
</feature>
<dbReference type="RefSeq" id="WP_069477043.1">
    <property type="nucleotide sequence ID" value="NZ_CP017111.1"/>
</dbReference>
<dbReference type="STRING" id="1193502.SHALO_0275"/>
<dbReference type="InterPro" id="IPR046826">
    <property type="entry name" value="PDH_N"/>
</dbReference>
<comment type="similarity">
    <text evidence="2">Belongs to the prephenate/arogenate dehydrogenase family.</text>
</comment>
<keyword evidence="12" id="KW-1185">Reference proteome</keyword>
<sequence>MVVGIVGLGLMGGSLGLALQNTKLVSKIVGFDHNLSHCEEALKLNLVHDIVSFAEIKACDVIFLAIPVGGIIKALQELKDVRDTTTIIDLGSTKAEIVASVPESIRSNFIAAHPMTGTEKFGPSAAIQNLYHDKVVVLCDTDNSNDLHKNRAIQMFSHIGMKIVFMDPISHDAHASFISHLPHVISYALANSVMGQEDPKSILALAAGGFRDMSRVAKSSPQMWSDIFRQNKTNLLSSIEVFKEELEKSKKMIEEEDWSGLEAWMSKATTLHKIL</sequence>
<evidence type="ECO:0000313" key="12">
    <source>
        <dbReference type="Proteomes" id="UP000094609"/>
    </source>
</evidence>
<dbReference type="GO" id="GO:0008977">
    <property type="term" value="F:prephenate dehydrogenase (NAD+) activity"/>
    <property type="evidence" value="ECO:0007669"/>
    <property type="project" value="UniProtKB-EC"/>
</dbReference>
<dbReference type="InterPro" id="IPR036291">
    <property type="entry name" value="NAD(P)-bd_dom_sf"/>
</dbReference>
<keyword evidence="4" id="KW-0827">Tyrosine biosynthesis</keyword>
<dbReference type="SUPFAM" id="SSF48179">
    <property type="entry name" value="6-phosphogluconate dehydrogenase C-terminal domain-like"/>
    <property type="match status" value="1"/>
</dbReference>
<dbReference type="PATRIC" id="fig|1193502.14.peg.280"/>
<evidence type="ECO:0000256" key="3">
    <source>
        <dbReference type="ARBA" id="ARBA00012068"/>
    </source>
</evidence>
<dbReference type="InterPro" id="IPR008927">
    <property type="entry name" value="6-PGluconate_DH-like_C_sf"/>
</dbReference>
<dbReference type="GO" id="GO:0004665">
    <property type="term" value="F:prephenate dehydrogenase (NADP+) activity"/>
    <property type="evidence" value="ECO:0007669"/>
    <property type="project" value="InterPro"/>
</dbReference>
<dbReference type="Gene3D" id="3.40.50.720">
    <property type="entry name" value="NAD(P)-binding Rossmann-like Domain"/>
    <property type="match status" value="1"/>
</dbReference>
<keyword evidence="5" id="KW-0028">Amino-acid biosynthesis</keyword>
<proteinExistence type="inferred from homology"/>
<dbReference type="EC" id="1.3.1.12" evidence="3"/>
<reference evidence="12" key="1">
    <citation type="submission" date="2016-08" db="EMBL/GenBank/DDBJ databases">
        <title>Complete genome sequence of the organohalide-respiring Epsilonproteobacterium Sulfurospirillum halorespirans.</title>
        <authorList>
            <person name="Goris T."/>
            <person name="Zimmermann J."/>
            <person name="Schenz B."/>
            <person name="Lemos M."/>
            <person name="Hackermueller J."/>
            <person name="Diekert G."/>
        </authorList>
    </citation>
    <scope>NUCLEOTIDE SEQUENCE [LARGE SCALE GENOMIC DNA]</scope>
    <source>
        <strain>DSM 13726</strain>
        <strain evidence="12">PCE-M2</strain>
    </source>
</reference>
<evidence type="ECO:0000256" key="5">
    <source>
        <dbReference type="ARBA" id="ARBA00022605"/>
    </source>
</evidence>
<dbReference type="Gene3D" id="1.10.3660.10">
    <property type="entry name" value="6-phosphogluconate dehydrogenase C-terminal like domain"/>
    <property type="match status" value="1"/>
</dbReference>
<organism evidence="11 12">
    <name type="scientific">Sulfurospirillum halorespirans DSM 13726</name>
    <dbReference type="NCBI Taxonomy" id="1193502"/>
    <lineage>
        <taxon>Bacteria</taxon>
        <taxon>Pseudomonadati</taxon>
        <taxon>Campylobacterota</taxon>
        <taxon>Epsilonproteobacteria</taxon>
        <taxon>Campylobacterales</taxon>
        <taxon>Sulfurospirillaceae</taxon>
        <taxon>Sulfurospirillum</taxon>
    </lineage>
</organism>
<dbReference type="InterPro" id="IPR046825">
    <property type="entry name" value="PDH_C"/>
</dbReference>
<dbReference type="Proteomes" id="UP000094609">
    <property type="component" value="Chromosome"/>
</dbReference>
<evidence type="ECO:0000256" key="6">
    <source>
        <dbReference type="ARBA" id="ARBA00023002"/>
    </source>
</evidence>
<dbReference type="GO" id="GO:0006571">
    <property type="term" value="P:tyrosine biosynthetic process"/>
    <property type="evidence" value="ECO:0007669"/>
    <property type="project" value="UniProtKB-KW"/>
</dbReference>
<keyword evidence="8" id="KW-0057">Aromatic amino acid biosynthesis</keyword>
<evidence type="ECO:0000256" key="9">
    <source>
        <dbReference type="ARBA" id="ARBA00049260"/>
    </source>
</evidence>
<evidence type="ECO:0000256" key="1">
    <source>
        <dbReference type="ARBA" id="ARBA00005067"/>
    </source>
</evidence>
<gene>
    <name evidence="11" type="ORF">SHALO_0275</name>
</gene>
<dbReference type="KEGG" id="shal:SHALO_0275"/>
<evidence type="ECO:0000313" key="11">
    <source>
        <dbReference type="EMBL" id="AOO64072.1"/>
    </source>
</evidence>
<dbReference type="PANTHER" id="PTHR21363:SF0">
    <property type="entry name" value="PREPHENATE DEHYDROGENASE [NADP(+)]"/>
    <property type="match status" value="1"/>
</dbReference>
<comment type="pathway">
    <text evidence="1">Amino-acid biosynthesis; L-tyrosine biosynthesis; (4-hydroxyphenyl)pyruvate from prephenate (NAD(+) route): step 1/1.</text>
</comment>
<dbReference type="PANTHER" id="PTHR21363">
    <property type="entry name" value="PREPHENATE DEHYDROGENASE"/>
    <property type="match status" value="1"/>
</dbReference>
<dbReference type="GO" id="GO:0070403">
    <property type="term" value="F:NAD+ binding"/>
    <property type="evidence" value="ECO:0007669"/>
    <property type="project" value="InterPro"/>
</dbReference>
<evidence type="ECO:0000256" key="2">
    <source>
        <dbReference type="ARBA" id="ARBA00007964"/>
    </source>
</evidence>
<evidence type="ECO:0000256" key="4">
    <source>
        <dbReference type="ARBA" id="ARBA00022498"/>
    </source>
</evidence>
<protein>
    <recommendedName>
        <fullName evidence="3">prephenate dehydrogenase</fullName>
        <ecNumber evidence="3">1.3.1.12</ecNumber>
    </recommendedName>
</protein>
<dbReference type="SUPFAM" id="SSF51735">
    <property type="entry name" value="NAD(P)-binding Rossmann-fold domains"/>
    <property type="match status" value="1"/>
</dbReference>